<dbReference type="Proteomes" id="UP001596303">
    <property type="component" value="Unassembled WGS sequence"/>
</dbReference>
<organism evidence="2 3">
    <name type="scientific">Ponticaulis profundi</name>
    <dbReference type="NCBI Taxonomy" id="2665222"/>
    <lineage>
        <taxon>Bacteria</taxon>
        <taxon>Pseudomonadati</taxon>
        <taxon>Pseudomonadota</taxon>
        <taxon>Alphaproteobacteria</taxon>
        <taxon>Hyphomonadales</taxon>
        <taxon>Hyphomonadaceae</taxon>
        <taxon>Ponticaulis</taxon>
    </lineage>
</organism>
<evidence type="ECO:0000313" key="2">
    <source>
        <dbReference type="EMBL" id="MFC6198741.1"/>
    </source>
</evidence>
<keyword evidence="1" id="KW-0472">Membrane</keyword>
<feature type="transmembrane region" description="Helical" evidence="1">
    <location>
        <begin position="50"/>
        <end position="70"/>
    </location>
</feature>
<dbReference type="Pfam" id="PF14248">
    <property type="entry name" value="DUF4345"/>
    <property type="match status" value="1"/>
</dbReference>
<name>A0ABW1SBV6_9PROT</name>
<dbReference type="RefSeq" id="WP_377379227.1">
    <property type="nucleotide sequence ID" value="NZ_JBHSSW010000013.1"/>
</dbReference>
<accession>A0ABW1SBV6</accession>
<keyword evidence="3" id="KW-1185">Reference proteome</keyword>
<dbReference type="EMBL" id="JBHSSW010000013">
    <property type="protein sequence ID" value="MFC6198741.1"/>
    <property type="molecule type" value="Genomic_DNA"/>
</dbReference>
<evidence type="ECO:0000313" key="3">
    <source>
        <dbReference type="Proteomes" id="UP001596303"/>
    </source>
</evidence>
<keyword evidence="1" id="KW-0812">Transmembrane</keyword>
<comment type="caution">
    <text evidence="2">The sequence shown here is derived from an EMBL/GenBank/DDBJ whole genome shotgun (WGS) entry which is preliminary data.</text>
</comment>
<keyword evidence="1" id="KW-1133">Transmembrane helix</keyword>
<proteinExistence type="predicted"/>
<feature type="transmembrane region" description="Helical" evidence="1">
    <location>
        <begin position="76"/>
        <end position="98"/>
    </location>
</feature>
<sequence>MIAQILQILASAALAFGAWMGLYAMFKPQWISKTVGLKPREGHAEAPSEFRGTLGGLFFFSHLVTLILLWRLDPMSAPIITVPLCAAWGGAGIGRLISICRDAGCNTRQNWIWVAFEWGLALAIGAPFLQFFFVIYTA</sequence>
<feature type="transmembrane region" description="Helical" evidence="1">
    <location>
        <begin position="6"/>
        <end position="26"/>
    </location>
</feature>
<feature type="transmembrane region" description="Helical" evidence="1">
    <location>
        <begin position="110"/>
        <end position="136"/>
    </location>
</feature>
<dbReference type="InterPro" id="IPR025597">
    <property type="entry name" value="DUF4345"/>
</dbReference>
<gene>
    <name evidence="2" type="ORF">ACFQDM_11655</name>
</gene>
<reference evidence="3" key="1">
    <citation type="journal article" date="2019" name="Int. J. Syst. Evol. Microbiol.">
        <title>The Global Catalogue of Microorganisms (GCM) 10K type strain sequencing project: providing services to taxonomists for standard genome sequencing and annotation.</title>
        <authorList>
            <consortium name="The Broad Institute Genomics Platform"/>
            <consortium name="The Broad Institute Genome Sequencing Center for Infectious Disease"/>
            <person name="Wu L."/>
            <person name="Ma J."/>
        </authorList>
    </citation>
    <scope>NUCLEOTIDE SEQUENCE [LARGE SCALE GENOMIC DNA]</scope>
    <source>
        <strain evidence="3">CGMCC-1.15741</strain>
    </source>
</reference>
<protein>
    <submittedName>
        <fullName evidence="2">DUF4345 family protein</fullName>
    </submittedName>
</protein>
<evidence type="ECO:0000256" key="1">
    <source>
        <dbReference type="SAM" id="Phobius"/>
    </source>
</evidence>